<feature type="region of interest" description="Disordered" evidence="1">
    <location>
        <begin position="265"/>
        <end position="301"/>
    </location>
</feature>
<dbReference type="InParanoid" id="A0A286UD45"/>
<gene>
    <name evidence="2" type="ORF">PNOK_0759100</name>
</gene>
<evidence type="ECO:0000313" key="2">
    <source>
        <dbReference type="EMBL" id="PAV17526.1"/>
    </source>
</evidence>
<dbReference type="Proteomes" id="UP000217199">
    <property type="component" value="Unassembled WGS sequence"/>
</dbReference>
<comment type="caution">
    <text evidence="2">The sequence shown here is derived from an EMBL/GenBank/DDBJ whole genome shotgun (WGS) entry which is preliminary data.</text>
</comment>
<dbReference type="OrthoDB" id="3261524at2759"/>
<evidence type="ECO:0000256" key="1">
    <source>
        <dbReference type="SAM" id="MobiDB-lite"/>
    </source>
</evidence>
<organism evidence="2 3">
    <name type="scientific">Pyrrhoderma noxium</name>
    <dbReference type="NCBI Taxonomy" id="2282107"/>
    <lineage>
        <taxon>Eukaryota</taxon>
        <taxon>Fungi</taxon>
        <taxon>Dikarya</taxon>
        <taxon>Basidiomycota</taxon>
        <taxon>Agaricomycotina</taxon>
        <taxon>Agaricomycetes</taxon>
        <taxon>Hymenochaetales</taxon>
        <taxon>Hymenochaetaceae</taxon>
        <taxon>Pyrrhoderma</taxon>
    </lineage>
</organism>
<dbReference type="AlphaFoldDB" id="A0A286UD45"/>
<reference evidence="2 3" key="1">
    <citation type="journal article" date="2017" name="Mol. Ecol.">
        <title>Comparative and population genomic landscape of Phellinus noxius: A hypervariable fungus causing root rot in trees.</title>
        <authorList>
            <person name="Chung C.L."/>
            <person name="Lee T.J."/>
            <person name="Akiba M."/>
            <person name="Lee H.H."/>
            <person name="Kuo T.H."/>
            <person name="Liu D."/>
            <person name="Ke H.M."/>
            <person name="Yokoi T."/>
            <person name="Roa M.B."/>
            <person name="Lu M.J."/>
            <person name="Chang Y.Y."/>
            <person name="Ann P.J."/>
            <person name="Tsai J.N."/>
            <person name="Chen C.Y."/>
            <person name="Tzean S.S."/>
            <person name="Ota Y."/>
            <person name="Hattori T."/>
            <person name="Sahashi N."/>
            <person name="Liou R.F."/>
            <person name="Kikuchi T."/>
            <person name="Tsai I.J."/>
        </authorList>
    </citation>
    <scope>NUCLEOTIDE SEQUENCE [LARGE SCALE GENOMIC DNA]</scope>
    <source>
        <strain evidence="2 3">FFPRI411160</strain>
    </source>
</reference>
<feature type="compositionally biased region" description="Basic residues" evidence="1">
    <location>
        <begin position="291"/>
        <end position="301"/>
    </location>
</feature>
<name>A0A286UD45_9AGAM</name>
<proteinExistence type="predicted"/>
<evidence type="ECO:0000313" key="3">
    <source>
        <dbReference type="Proteomes" id="UP000217199"/>
    </source>
</evidence>
<protein>
    <submittedName>
        <fullName evidence="2">Uncharacterized protein</fullName>
    </submittedName>
</protein>
<accession>A0A286UD45</accession>
<feature type="region of interest" description="Disordered" evidence="1">
    <location>
        <begin position="150"/>
        <end position="170"/>
    </location>
</feature>
<sequence>MPFSQLNASQQLNIFSDTYLPQLRSQRLSCNPTTPQSSSSGTCQEIQASEQHPPALGMQGSLSLGNDGALFSSIQNHESSQFITNTLINDKNNSYYITPQPSPTYSITPSDLQLYLPSTSPVSPLDTITSQSYPISPPFDYSPRCSKRNSVGFLDNTPTRSTSQLPTLPDMNAIPPPPILSFLDDSLISFTDCGEELNLYSELPAMDEFRSNEMLDHAWQPSLDMQSVPNSQNFEPDCQDISKMYKSEPQPLKLMYPSPSLTPKKSATPLPQLLTPTSLPRPGHILDRKPTRTKKSNVSRRIRSKPCAIKREVDSSPLARFNPLAHDGISTKDVCPYGYRKLVFDDKSGEQVLKWTCIHCSAVTGRKPDLHRHYKTCVIQEKFYCQDVVHLDGSVWPGCGMMFSRRDACHRHLKKRFTEGRCSKIKPRQALYETPKEYAKKVGDYEDMLRNFSWRSELPPKEKNRLARTALQQIKVDMF</sequence>
<feature type="region of interest" description="Disordered" evidence="1">
    <location>
        <begin position="28"/>
        <end position="47"/>
    </location>
</feature>
<feature type="compositionally biased region" description="Polar residues" evidence="1">
    <location>
        <begin position="156"/>
        <end position="166"/>
    </location>
</feature>
<dbReference type="EMBL" id="NBII01000007">
    <property type="protein sequence ID" value="PAV17526.1"/>
    <property type="molecule type" value="Genomic_DNA"/>
</dbReference>
<keyword evidence="3" id="KW-1185">Reference proteome</keyword>
<feature type="compositionally biased region" description="Low complexity" evidence="1">
    <location>
        <begin position="268"/>
        <end position="280"/>
    </location>
</feature>